<dbReference type="Proteomes" id="UP000008461">
    <property type="component" value="Chromosome"/>
</dbReference>
<dbReference type="InterPro" id="IPR028994">
    <property type="entry name" value="Integrin_alpha_N"/>
</dbReference>
<dbReference type="EMBL" id="CP002691">
    <property type="protein sequence ID" value="AEE49409.1"/>
    <property type="molecule type" value="Genomic_DNA"/>
</dbReference>
<dbReference type="PANTHER" id="PTHR16026:SF0">
    <property type="entry name" value="CARTILAGE ACIDIC PROTEIN 1"/>
    <property type="match status" value="1"/>
</dbReference>
<proteinExistence type="predicted"/>
<dbReference type="AlphaFoldDB" id="F4KYG8"/>
<evidence type="ECO:0000313" key="4">
    <source>
        <dbReference type="Proteomes" id="UP000008461"/>
    </source>
</evidence>
<reference evidence="3 4" key="1">
    <citation type="journal article" date="2011" name="Stand. Genomic Sci.">
        <title>Complete genome sequence of Haliscomenobacter hydrossis type strain (O).</title>
        <authorList>
            <consortium name="US DOE Joint Genome Institute (JGI-PGF)"/>
            <person name="Daligault H."/>
            <person name="Lapidus A."/>
            <person name="Zeytun A."/>
            <person name="Nolan M."/>
            <person name="Lucas S."/>
            <person name="Del Rio T.G."/>
            <person name="Tice H."/>
            <person name="Cheng J.F."/>
            <person name="Tapia R."/>
            <person name="Han C."/>
            <person name="Goodwin L."/>
            <person name="Pitluck S."/>
            <person name="Liolios K."/>
            <person name="Pagani I."/>
            <person name="Ivanova N."/>
            <person name="Huntemann M."/>
            <person name="Mavromatis K."/>
            <person name="Mikhailova N."/>
            <person name="Pati A."/>
            <person name="Chen A."/>
            <person name="Palaniappan K."/>
            <person name="Land M."/>
            <person name="Hauser L."/>
            <person name="Brambilla E.M."/>
            <person name="Rohde M."/>
            <person name="Verbarg S."/>
            <person name="Goker M."/>
            <person name="Bristow J."/>
            <person name="Eisen J.A."/>
            <person name="Markowitz V."/>
            <person name="Hugenholtz P."/>
            <person name="Kyrpides N.C."/>
            <person name="Klenk H.P."/>
            <person name="Woyke T."/>
        </authorList>
    </citation>
    <scope>NUCLEOTIDE SEQUENCE [LARGE SCALE GENOMIC DNA]</scope>
    <source>
        <strain evidence="4">ATCC 27775 / DSM 1100 / LMG 10767 / O</strain>
    </source>
</reference>
<dbReference type="HOGENOM" id="CLU_281416_0_0_10"/>
<protein>
    <submittedName>
        <fullName evidence="3">ASPIC/UnbV domain protein</fullName>
    </submittedName>
</protein>
<dbReference type="PANTHER" id="PTHR16026">
    <property type="entry name" value="CARTILAGE ACIDIC PROTEIN 1"/>
    <property type="match status" value="1"/>
</dbReference>
<dbReference type="STRING" id="760192.Halhy_1517"/>
<dbReference type="Pfam" id="PF07593">
    <property type="entry name" value="UnbV_ASPIC"/>
    <property type="match status" value="1"/>
</dbReference>
<dbReference type="Gene3D" id="2.130.10.130">
    <property type="entry name" value="Integrin alpha, N-terminal"/>
    <property type="match status" value="3"/>
</dbReference>
<reference key="2">
    <citation type="submission" date="2011-04" db="EMBL/GenBank/DDBJ databases">
        <title>Complete sequence of chromosome of Haliscomenobacter hydrossis DSM 1100.</title>
        <authorList>
            <consortium name="US DOE Joint Genome Institute (JGI-PGF)"/>
            <person name="Lucas S."/>
            <person name="Han J."/>
            <person name="Lapidus A."/>
            <person name="Bruce D."/>
            <person name="Goodwin L."/>
            <person name="Pitluck S."/>
            <person name="Peters L."/>
            <person name="Kyrpides N."/>
            <person name="Mavromatis K."/>
            <person name="Ivanova N."/>
            <person name="Ovchinnikova G."/>
            <person name="Pagani I."/>
            <person name="Daligault H."/>
            <person name="Detter J.C."/>
            <person name="Han C."/>
            <person name="Land M."/>
            <person name="Hauser L."/>
            <person name="Markowitz V."/>
            <person name="Cheng J.-F."/>
            <person name="Hugenholtz P."/>
            <person name="Woyke T."/>
            <person name="Wu D."/>
            <person name="Verbarg S."/>
            <person name="Frueling A."/>
            <person name="Brambilla E."/>
            <person name="Klenk H.-P."/>
            <person name="Eisen J.A."/>
        </authorList>
    </citation>
    <scope>NUCLEOTIDE SEQUENCE</scope>
    <source>
        <strain>DSM 1100</strain>
    </source>
</reference>
<dbReference type="InterPro" id="IPR027039">
    <property type="entry name" value="Crtac1"/>
</dbReference>
<gene>
    <name evidence="3" type="ordered locus">Halhy_1517</name>
</gene>
<dbReference type="InterPro" id="IPR011519">
    <property type="entry name" value="UnbV_ASPIC"/>
</dbReference>
<organism evidence="3 4">
    <name type="scientific">Haliscomenobacter hydrossis (strain ATCC 27775 / DSM 1100 / LMG 10767 / O)</name>
    <dbReference type="NCBI Taxonomy" id="760192"/>
    <lineage>
        <taxon>Bacteria</taxon>
        <taxon>Pseudomonadati</taxon>
        <taxon>Bacteroidota</taxon>
        <taxon>Saprospiria</taxon>
        <taxon>Saprospirales</taxon>
        <taxon>Haliscomenobacteraceae</taxon>
        <taxon>Haliscomenobacter</taxon>
    </lineage>
</organism>
<accession>F4KYG8</accession>
<keyword evidence="1" id="KW-0732">Signal</keyword>
<keyword evidence="4" id="KW-1185">Reference proteome</keyword>
<dbReference type="RefSeq" id="WP_013763963.1">
    <property type="nucleotide sequence ID" value="NC_015510.1"/>
</dbReference>
<evidence type="ECO:0000256" key="1">
    <source>
        <dbReference type="ARBA" id="ARBA00022729"/>
    </source>
</evidence>
<dbReference type="eggNOG" id="COG4888">
    <property type="taxonomic scope" value="Bacteria"/>
</dbReference>
<dbReference type="Pfam" id="PF13517">
    <property type="entry name" value="FG-GAP_3"/>
    <property type="match status" value="5"/>
</dbReference>
<dbReference type="SUPFAM" id="SSF69318">
    <property type="entry name" value="Integrin alpha N-terminal domain"/>
    <property type="match status" value="3"/>
</dbReference>
<dbReference type="InterPro" id="IPR013517">
    <property type="entry name" value="FG-GAP"/>
</dbReference>
<evidence type="ECO:0000259" key="2">
    <source>
        <dbReference type="Pfam" id="PF07593"/>
    </source>
</evidence>
<dbReference type="KEGG" id="hhy:Halhy_1517"/>
<evidence type="ECO:0000313" key="3">
    <source>
        <dbReference type="EMBL" id="AEE49409.1"/>
    </source>
</evidence>
<sequence>MKQIAIAILALVCIVANGCKHKTTEPSAVSPTTLFSNMPSSITGIDFSNQIQYTEEYNPYTFRNFFNGSGVGLGDINNDGLIDIFFCANMESNRLYINKGNFQFEDITQKAGLSTKNVWSSGVAMVDVNGDGLLDIYVCKSGKPEGNRRYNELFINNGDLTFTEKAAEYGLADLGLSSHAAFFDYDRDGDLDCYLLNNSIKSVGGYDLVKGQRNIRDKKGGNKLYRNEGNKFVDVSEKAGIYGSKIGFGLGVTIGDVNRDGWPDIYVSNDFFEKDYLYLNQKDGTFHEELEDWIQELSFSSMGADMADLNNDGHPEIFVTDMLPETEARMKTKTNFEDWNKYQRNILNGYYRQFTRNVLQRNNGDGTFSEIGRMSGVFATDWSWGALMADLDNDGQKDIFVANGLLRDLTDQDYINFYSDPGNVQDLMKKKQGVITKMVDAMPSQAIPNYAFANQGNFSFQNKAEEWGLAEPSFSNGSAYGDLDNDGDLDLVVNNINMPAFVYRNNVDTLRKQKANYLSFELRGEGKNPFAIGAQVSIRHQGQTLFQELFPMRGFQSSVDYRLNFGLGTWTSIDTLVVAWPNGRYTLQTRVKSNQKLKLSQAQATLDESPLATPKSKPFLAKAPTGLAFRHQENEFSDFDRDRLIYQMMSYEGPKMAKGDINKDGLEDVFIGGAKDQAGAIFIQQAGGQFRRTVQAALETDKVCEDMDAIFFDADGDRDLDLYVCSGGNEFPSSSTALIDRLYFNDGSGNFTKSNQILPTFQFESTSCVDAADVDGDGDQDLFVGVRLRSFEYGTPVNGYVLRNDGRGTFSDATAQLAPELLNSGLYTDGRWVDIDRDSDPDLVVSGTWMPVRIFKNNQGQLREITAEAGLDKSNGFWTCIEPVDVDGDGDLDLLLGNLGSNTRLKADAAHPLTMYVNDFDGNGATEQFISIYERDRAFPFALLPDVVKQIPSLRKKYLKHADYQGQTIQDMFPPEALANALKWEVFTTQSSIAFNDGKGQFTLTPLPVEAQISSVYGMTVDDVDRDGKMDLLLAGNFFQAKPELGINAASYGLLLKGEGKGKFRPLHSAQSGFLVKGAVRDLKSLRSGNRKILLVAKNDDWTEMFIY</sequence>
<name>F4KYG8_HALH1</name>
<dbReference type="OrthoDB" id="600363at2"/>
<feature type="domain" description="ASPIC/UnbV" evidence="2">
    <location>
        <begin position="531"/>
        <end position="597"/>
    </location>
</feature>